<dbReference type="FunFam" id="3.40.850.10:FF:000103">
    <property type="entry name" value="Kinesin-like protein KIN-14A"/>
    <property type="match status" value="1"/>
</dbReference>
<evidence type="ECO:0000256" key="2">
    <source>
        <dbReference type="ARBA" id="ARBA00022701"/>
    </source>
</evidence>
<protein>
    <submittedName>
        <fullName evidence="12">Kinesin-4</fullName>
    </submittedName>
</protein>
<reference evidence="12 13" key="1">
    <citation type="journal article" date="2020" name="Nat. Commun.">
        <title>Genome of Tripterygium wilfordii and identification of cytochrome P450 involved in triptolide biosynthesis.</title>
        <authorList>
            <person name="Tu L."/>
            <person name="Su P."/>
            <person name="Zhang Z."/>
            <person name="Gao L."/>
            <person name="Wang J."/>
            <person name="Hu T."/>
            <person name="Zhou J."/>
            <person name="Zhang Y."/>
            <person name="Zhao Y."/>
            <person name="Liu Y."/>
            <person name="Song Y."/>
            <person name="Tong Y."/>
            <person name="Lu Y."/>
            <person name="Yang J."/>
            <person name="Xu C."/>
            <person name="Jia M."/>
            <person name="Peters R.J."/>
            <person name="Huang L."/>
            <person name="Gao W."/>
        </authorList>
    </citation>
    <scope>NUCLEOTIDE SEQUENCE [LARGE SCALE GENOMIC DNA]</scope>
    <source>
        <strain evidence="13">cv. XIE 37</strain>
        <tissue evidence="12">Leaf</tissue>
    </source>
</reference>
<dbReference type="GO" id="GO:0005524">
    <property type="term" value="F:ATP binding"/>
    <property type="evidence" value="ECO:0007669"/>
    <property type="project" value="UniProtKB-UniRule"/>
</dbReference>
<name>A0A7J7DV33_TRIWF</name>
<feature type="region of interest" description="Disordered" evidence="9">
    <location>
        <begin position="744"/>
        <end position="771"/>
    </location>
</feature>
<evidence type="ECO:0000256" key="6">
    <source>
        <dbReference type="ARBA" id="ARBA00023175"/>
    </source>
</evidence>
<dbReference type="InterPro" id="IPR036872">
    <property type="entry name" value="CH_dom_sf"/>
</dbReference>
<dbReference type="AlphaFoldDB" id="A0A7J7DV33"/>
<dbReference type="SMART" id="SM00129">
    <property type="entry name" value="KISc"/>
    <property type="match status" value="1"/>
</dbReference>
<evidence type="ECO:0000313" key="12">
    <source>
        <dbReference type="EMBL" id="KAF5750232.1"/>
    </source>
</evidence>
<dbReference type="EMBL" id="JAAARO010000003">
    <property type="protein sequence ID" value="KAF5750232.1"/>
    <property type="molecule type" value="Genomic_DNA"/>
</dbReference>
<keyword evidence="6 7" id="KW-0505">Motor protein</keyword>
<evidence type="ECO:0000256" key="8">
    <source>
        <dbReference type="SAM" id="Coils"/>
    </source>
</evidence>
<dbReference type="Gene3D" id="3.40.850.10">
    <property type="entry name" value="Kinesin motor domain"/>
    <property type="match status" value="1"/>
</dbReference>
<dbReference type="Gene3D" id="1.10.418.10">
    <property type="entry name" value="Calponin-like domain"/>
    <property type="match status" value="1"/>
</dbReference>
<sequence length="1034" mass="115228">MGEGERTGMHDLNLTSRKAEEAAWRRFEAVKWIESLVGPVGFSSQPSEREFISRLKNGMVLCNAINKIQPGAVPKVVENHSPLQSITQESQPLPAYQYFENVKNFLAAVEELKLPAFEASDLERDTLELGSASKVVDCILALKSYHEWKQKNGGNGFYKHVRSPMVMHSTSSKQSRSLAVISSGSRRRLDLSPAPEKPLPADGEHRKLEDLIAKVLAEHMDGRKENIDDNFLVSFSNQNLDPLNLFSIITDCLDERLQKEYPEMKFEDFLKEEHGFPAHTISIPVEDISLLGASKCCRACLRKGNCNHRQLFQMQEKELLDLRELLSTTKREFADLQSQLETDLRELSAQVEEMSTAAQGYHKVVTENRNLYNMVQDLKGNIRVYCRIRPAFNAEARNVIEYIGNDGSLVILDPLKPQRDGRKVFQFNRVFGPLATQGEVYTDTQPLIRSVMDGYNVCIFAYGQTGSGKTYTMSGPSGGSAEDMGINYLALNDLFKMSNMRKDIISYDIHVQMVEIYNEQVRDLLAEDSSTPKYPFTCNIYKTMINDNGFSLPDATIHSVKSTTDVLNLMKLGEVNRVVSSTAMNNRSSRSHSVLTVHVQGEDTSGGSIRSRLHLVDLAGSERVDKSEVTGDRLKEAQHINKSLSCLGDVITALAQKNSHIPYRNSKLTLLLQDSLGGRAKTLMFAHVSPEGDSFGETVGTLKFAQRVSTVELGAARANKESSEVMQLKEQIESLKKALADKEAHSAQFSKTNELRSPSERPKGMIDRTPPRARRVSIENCSATKTEKLEAITEQTPRVRRLSIENCSTTNSVKPMNSDCRKVLKTPTVPARAGRLSLEGPRYGPKDNVSRSIGKTSENSNNDSSTMEIYRPKARLSPTTIPYQTSVLRTDGKTRIPTLQLPKTPERQARSTNEIEIVMHNETMSANTQKGKLISSSTTGKGLQIRKSLRTIGKLINGSEKRNQQKEREADSPIVDTSNLKSPTITASARAMRRQSLTGIQSSRSSSLGDANDSRRNAKTPPPVSSTKMTKPWM</sequence>
<dbReference type="InterPro" id="IPR027640">
    <property type="entry name" value="Kinesin-like_fam"/>
</dbReference>
<dbReference type="FunFam" id="1.10.418.10:FF:000073">
    <property type="entry name" value="Kinesin-like protein KIN-14L"/>
    <property type="match status" value="1"/>
</dbReference>
<evidence type="ECO:0000259" key="11">
    <source>
        <dbReference type="PROSITE" id="PS50067"/>
    </source>
</evidence>
<dbReference type="InterPro" id="IPR001715">
    <property type="entry name" value="CH_dom"/>
</dbReference>
<dbReference type="PANTHER" id="PTHR47972:SF4">
    <property type="entry name" value="KINESIN-LIKE PROTEIN KIN-14L"/>
    <property type="match status" value="1"/>
</dbReference>
<feature type="binding site" evidence="7">
    <location>
        <begin position="463"/>
        <end position="470"/>
    </location>
    <ligand>
        <name>ATP</name>
        <dbReference type="ChEBI" id="CHEBI:30616"/>
    </ligand>
</feature>
<keyword evidence="13" id="KW-1185">Reference proteome</keyword>
<evidence type="ECO:0000256" key="5">
    <source>
        <dbReference type="ARBA" id="ARBA00023054"/>
    </source>
</evidence>
<dbReference type="Pfam" id="PF00307">
    <property type="entry name" value="CH"/>
    <property type="match status" value="1"/>
</dbReference>
<feature type="compositionally biased region" description="Polar residues" evidence="9">
    <location>
        <begin position="850"/>
        <end position="866"/>
    </location>
</feature>
<dbReference type="Pfam" id="PF00225">
    <property type="entry name" value="Kinesin"/>
    <property type="match status" value="1"/>
</dbReference>
<dbReference type="PROSITE" id="PS50021">
    <property type="entry name" value="CH"/>
    <property type="match status" value="1"/>
</dbReference>
<dbReference type="PROSITE" id="PS50067">
    <property type="entry name" value="KINESIN_MOTOR_2"/>
    <property type="match status" value="1"/>
</dbReference>
<proteinExistence type="inferred from homology"/>
<dbReference type="InParanoid" id="A0A7J7DV33"/>
<evidence type="ECO:0000256" key="1">
    <source>
        <dbReference type="ARBA" id="ARBA00010899"/>
    </source>
</evidence>
<dbReference type="SUPFAM" id="SSF47576">
    <property type="entry name" value="Calponin-homology domain, CH-domain"/>
    <property type="match status" value="1"/>
</dbReference>
<feature type="compositionally biased region" description="Polar residues" evidence="9">
    <location>
        <begin position="975"/>
        <end position="987"/>
    </location>
</feature>
<dbReference type="GO" id="GO:0007018">
    <property type="term" value="P:microtubule-based movement"/>
    <property type="evidence" value="ECO:0007669"/>
    <property type="project" value="InterPro"/>
</dbReference>
<evidence type="ECO:0000313" key="13">
    <source>
        <dbReference type="Proteomes" id="UP000593562"/>
    </source>
</evidence>
<dbReference type="GO" id="GO:0005874">
    <property type="term" value="C:microtubule"/>
    <property type="evidence" value="ECO:0007669"/>
    <property type="project" value="UniProtKB-KW"/>
</dbReference>
<dbReference type="PROSITE" id="PS00411">
    <property type="entry name" value="KINESIN_MOTOR_1"/>
    <property type="match status" value="1"/>
</dbReference>
<feature type="region of interest" description="Disordered" evidence="9">
    <location>
        <begin position="954"/>
        <end position="1034"/>
    </location>
</feature>
<feature type="compositionally biased region" description="Basic and acidic residues" evidence="9">
    <location>
        <begin position="753"/>
        <end position="770"/>
    </location>
</feature>
<feature type="coiled-coil region" evidence="8">
    <location>
        <begin position="319"/>
        <end position="357"/>
    </location>
</feature>
<comment type="similarity">
    <text evidence="1">Belongs to the TRAFAC class myosin-kinesin ATPase superfamily. Kinesin family. KIN-14 subfamily.</text>
</comment>
<dbReference type="InterPro" id="IPR019821">
    <property type="entry name" value="Kinesin_motor_CS"/>
</dbReference>
<keyword evidence="4 7" id="KW-0067">ATP-binding</keyword>
<feature type="compositionally biased region" description="Basic and acidic residues" evidence="9">
    <location>
        <begin position="959"/>
        <end position="971"/>
    </location>
</feature>
<dbReference type="GO" id="GO:0008017">
    <property type="term" value="F:microtubule binding"/>
    <property type="evidence" value="ECO:0007669"/>
    <property type="project" value="InterPro"/>
</dbReference>
<dbReference type="InterPro" id="IPR036961">
    <property type="entry name" value="Kinesin_motor_dom_sf"/>
</dbReference>
<evidence type="ECO:0000256" key="4">
    <source>
        <dbReference type="ARBA" id="ARBA00022840"/>
    </source>
</evidence>
<feature type="region of interest" description="Disordered" evidence="9">
    <location>
        <begin position="835"/>
        <end position="866"/>
    </location>
</feature>
<keyword evidence="2" id="KW-0493">Microtubule</keyword>
<dbReference type="FunCoup" id="A0A7J7DV33">
    <property type="interactions" value="8"/>
</dbReference>
<organism evidence="12 13">
    <name type="scientific">Tripterygium wilfordii</name>
    <name type="common">Thunder God vine</name>
    <dbReference type="NCBI Taxonomy" id="458696"/>
    <lineage>
        <taxon>Eukaryota</taxon>
        <taxon>Viridiplantae</taxon>
        <taxon>Streptophyta</taxon>
        <taxon>Embryophyta</taxon>
        <taxon>Tracheophyta</taxon>
        <taxon>Spermatophyta</taxon>
        <taxon>Magnoliopsida</taxon>
        <taxon>eudicotyledons</taxon>
        <taxon>Gunneridae</taxon>
        <taxon>Pentapetalae</taxon>
        <taxon>rosids</taxon>
        <taxon>fabids</taxon>
        <taxon>Celastrales</taxon>
        <taxon>Celastraceae</taxon>
        <taxon>Tripterygium</taxon>
    </lineage>
</organism>
<evidence type="ECO:0000256" key="3">
    <source>
        <dbReference type="ARBA" id="ARBA00022741"/>
    </source>
</evidence>
<feature type="compositionally biased region" description="Polar residues" evidence="9">
    <location>
        <begin position="1025"/>
        <end position="1034"/>
    </location>
</feature>
<dbReference type="SUPFAM" id="SSF52540">
    <property type="entry name" value="P-loop containing nucleoside triphosphate hydrolases"/>
    <property type="match status" value="1"/>
</dbReference>
<dbReference type="CDD" id="cd21203">
    <property type="entry name" value="CH_AtKIN14-like"/>
    <property type="match status" value="1"/>
</dbReference>
<feature type="compositionally biased region" description="Polar residues" evidence="9">
    <location>
        <begin position="995"/>
        <end position="1009"/>
    </location>
</feature>
<dbReference type="PANTHER" id="PTHR47972">
    <property type="entry name" value="KINESIN-LIKE PROTEIN KLP-3"/>
    <property type="match status" value="1"/>
</dbReference>
<dbReference type="InterPro" id="IPR001752">
    <property type="entry name" value="Kinesin_motor_dom"/>
</dbReference>
<evidence type="ECO:0000259" key="10">
    <source>
        <dbReference type="PROSITE" id="PS50021"/>
    </source>
</evidence>
<gene>
    <name evidence="12" type="ORF">HS088_TW03G00565</name>
</gene>
<keyword evidence="5 8" id="KW-0175">Coiled coil</keyword>
<dbReference type="GO" id="GO:0003777">
    <property type="term" value="F:microtubule motor activity"/>
    <property type="evidence" value="ECO:0007669"/>
    <property type="project" value="InterPro"/>
</dbReference>
<feature type="region of interest" description="Disordered" evidence="9">
    <location>
        <begin position="183"/>
        <end position="202"/>
    </location>
</feature>
<dbReference type="InterPro" id="IPR027417">
    <property type="entry name" value="P-loop_NTPase"/>
</dbReference>
<dbReference type="Proteomes" id="UP000593562">
    <property type="component" value="Unassembled WGS sequence"/>
</dbReference>
<feature type="domain" description="Calponin-homology (CH)" evidence="10">
    <location>
        <begin position="23"/>
        <end position="147"/>
    </location>
</feature>
<keyword evidence="3 7" id="KW-0547">Nucleotide-binding</keyword>
<dbReference type="PRINTS" id="PR00380">
    <property type="entry name" value="KINESINHEAVY"/>
</dbReference>
<accession>A0A7J7DV33</accession>
<dbReference type="SMART" id="SM00033">
    <property type="entry name" value="CH"/>
    <property type="match status" value="1"/>
</dbReference>
<evidence type="ECO:0000256" key="7">
    <source>
        <dbReference type="PROSITE-ProRule" id="PRU00283"/>
    </source>
</evidence>
<evidence type="ECO:0000256" key="9">
    <source>
        <dbReference type="SAM" id="MobiDB-lite"/>
    </source>
</evidence>
<comment type="caution">
    <text evidence="12">The sequence shown here is derived from an EMBL/GenBank/DDBJ whole genome shotgun (WGS) entry which is preliminary data.</text>
</comment>
<feature type="domain" description="Kinesin motor" evidence="11">
    <location>
        <begin position="381"/>
        <end position="711"/>
    </location>
</feature>